<evidence type="ECO:0000313" key="6">
    <source>
        <dbReference type="EMBL" id="HGI75315.1"/>
    </source>
</evidence>
<evidence type="ECO:0000256" key="2">
    <source>
        <dbReference type="ARBA" id="ARBA00022679"/>
    </source>
</evidence>
<reference evidence="6" key="1">
    <citation type="journal article" date="2020" name="mSystems">
        <title>Genome- and Community-Level Interaction Insights into Carbon Utilization and Element Cycling Functions of Hydrothermarchaeota in Hydrothermal Sediment.</title>
        <authorList>
            <person name="Zhou Z."/>
            <person name="Liu Y."/>
            <person name="Xu W."/>
            <person name="Pan J."/>
            <person name="Luo Z.H."/>
            <person name="Li M."/>
        </authorList>
    </citation>
    <scope>NUCLEOTIDE SEQUENCE [LARGE SCALE GENOMIC DNA]</scope>
    <source>
        <strain evidence="6">SpSt-716</strain>
    </source>
</reference>
<feature type="domain" description="Carbohydrate kinase FGGY N-terminal" evidence="4">
    <location>
        <begin position="6"/>
        <end position="247"/>
    </location>
</feature>
<feature type="domain" description="Carbohydrate kinase FGGY C-terminal" evidence="5">
    <location>
        <begin position="262"/>
        <end position="436"/>
    </location>
</feature>
<dbReference type="EMBL" id="DTEN01000256">
    <property type="protein sequence ID" value="HGI75315.1"/>
    <property type="molecule type" value="Genomic_DNA"/>
</dbReference>
<dbReference type="PIRSF" id="PIRSF000538">
    <property type="entry name" value="GlpK"/>
    <property type="match status" value="1"/>
</dbReference>
<dbReference type="InterPro" id="IPR043129">
    <property type="entry name" value="ATPase_NBD"/>
</dbReference>
<accession>A0A7V3YMC3</accession>
<dbReference type="GO" id="GO:0016301">
    <property type="term" value="F:kinase activity"/>
    <property type="evidence" value="ECO:0007669"/>
    <property type="project" value="UniProtKB-KW"/>
</dbReference>
<dbReference type="Gene3D" id="3.30.420.40">
    <property type="match status" value="2"/>
</dbReference>
<keyword evidence="3" id="KW-0418">Kinase</keyword>
<comment type="caution">
    <text evidence="6">The sequence shown here is derived from an EMBL/GenBank/DDBJ whole genome shotgun (WGS) entry which is preliminary data.</text>
</comment>
<dbReference type="InterPro" id="IPR050406">
    <property type="entry name" value="FGGY_Carb_Kinase"/>
</dbReference>
<dbReference type="CDD" id="cd07783">
    <property type="entry name" value="ASKHA_NBD_FGGY_SePSK_AtXK1-like"/>
    <property type="match status" value="1"/>
</dbReference>
<protein>
    <recommendedName>
        <fullName evidence="7">Carbohydrate kinase</fullName>
    </recommendedName>
</protein>
<evidence type="ECO:0000256" key="3">
    <source>
        <dbReference type="ARBA" id="ARBA00022777"/>
    </source>
</evidence>
<name>A0A7V3YMC3_9BACT</name>
<comment type="similarity">
    <text evidence="1">Belongs to the FGGY kinase family.</text>
</comment>
<evidence type="ECO:0000259" key="5">
    <source>
        <dbReference type="Pfam" id="PF02782"/>
    </source>
</evidence>
<dbReference type="InterPro" id="IPR018484">
    <property type="entry name" value="FGGY_N"/>
</dbReference>
<dbReference type="InterPro" id="IPR018485">
    <property type="entry name" value="FGGY_C"/>
</dbReference>
<dbReference type="InterPro" id="IPR000577">
    <property type="entry name" value="Carb_kinase_FGGY"/>
</dbReference>
<dbReference type="SUPFAM" id="SSF53067">
    <property type="entry name" value="Actin-like ATPase domain"/>
    <property type="match status" value="2"/>
</dbReference>
<dbReference type="GO" id="GO:0005975">
    <property type="term" value="P:carbohydrate metabolic process"/>
    <property type="evidence" value="ECO:0007669"/>
    <property type="project" value="InterPro"/>
</dbReference>
<dbReference type="Pfam" id="PF00370">
    <property type="entry name" value="FGGY_N"/>
    <property type="match status" value="1"/>
</dbReference>
<keyword evidence="2" id="KW-0808">Transferase</keyword>
<gene>
    <name evidence="6" type="ORF">ENU96_06545</name>
</gene>
<dbReference type="PANTHER" id="PTHR43095">
    <property type="entry name" value="SUGAR KINASE"/>
    <property type="match status" value="1"/>
</dbReference>
<sequence length="487" mass="53957">MKDTFVLGIDLGTQGVRAMVANLRGEVIVEEKEDIRFSLQEGRRFEQDPREWWEKTKRCVAKTLAAFSTLGHPLTSLRAISCDSTSGTIVPVDAQGQPLMHALMYNDSRAQEEAHIVNEAAQDFTERLGYRFDPSFALCKVLWLKRNLPEIFEKAAYFLHPTDYLVGHLTGVFGISDISNTLKMGYDLMEKRWPSFIEEKLGIPLKKLPRVVKSGEIIGTLSPSLARTWGLSPRTLVVSGATDGTAAFYASGATRAGDVSSTLGTTLVVRSISEHHVKDPLGRVYCHLHPEGFWLPGGASNTGGECLTHFFPQANLAEWDERVALLSLPTGLIVYPMVRKGERFPFAHPEAEFFSLGERKDDLEFYAACLEGVGYVERYGFELLEHLGATRIQRVFVSGSGAKSAIWRKIRANILGLPLYLPRFPDAALGACIMAACPLFGGISQAAQNMVRVVAQEDPDPALSALYGEKYRRFVEECAKRGYIQST</sequence>
<proteinExistence type="inferred from homology"/>
<dbReference type="Pfam" id="PF02782">
    <property type="entry name" value="FGGY_C"/>
    <property type="match status" value="1"/>
</dbReference>
<organism evidence="6">
    <name type="scientific">Candidatus Caldatribacterium californiense</name>
    <dbReference type="NCBI Taxonomy" id="1454726"/>
    <lineage>
        <taxon>Bacteria</taxon>
        <taxon>Pseudomonadati</taxon>
        <taxon>Atribacterota</taxon>
        <taxon>Atribacteria</taxon>
        <taxon>Atribacterales</taxon>
        <taxon>Candidatus Caldatribacteriaceae</taxon>
        <taxon>Candidatus Caldatribacterium</taxon>
    </lineage>
</organism>
<evidence type="ECO:0000259" key="4">
    <source>
        <dbReference type="Pfam" id="PF00370"/>
    </source>
</evidence>
<evidence type="ECO:0008006" key="7">
    <source>
        <dbReference type="Google" id="ProtNLM"/>
    </source>
</evidence>
<evidence type="ECO:0000256" key="1">
    <source>
        <dbReference type="ARBA" id="ARBA00009156"/>
    </source>
</evidence>
<dbReference type="AlphaFoldDB" id="A0A7V3YMC3"/>